<dbReference type="OMA" id="KSCWPSL"/>
<evidence type="ECO:0008006" key="10">
    <source>
        <dbReference type="Google" id="ProtNLM"/>
    </source>
</evidence>
<dbReference type="PANTHER" id="PTHR23183:SF0">
    <property type="entry name" value="NUCLEOLAR PROTEIN 14"/>
    <property type="match status" value="1"/>
</dbReference>
<evidence type="ECO:0000256" key="5">
    <source>
        <dbReference type="ARBA" id="ARBA00023242"/>
    </source>
</evidence>
<dbReference type="STRING" id="698492.A0A0E9NPU6"/>
<feature type="compositionally biased region" description="Polar residues" evidence="7">
    <location>
        <begin position="1"/>
        <end position="22"/>
    </location>
</feature>
<reference evidence="8 9" key="2">
    <citation type="journal article" date="2014" name="J. Gen. Appl. Microbiol.">
        <title>The early diverging ascomycetous budding yeast Saitoella complicata has three histone deacetylases belonging to the Clr6, Hos2, and Rpd3 lineages.</title>
        <authorList>
            <person name="Nishida H."/>
            <person name="Matsumoto T."/>
            <person name="Kondo S."/>
            <person name="Hamamoto M."/>
            <person name="Yoshikawa H."/>
        </authorList>
    </citation>
    <scope>NUCLEOTIDE SEQUENCE [LARGE SCALE GENOMIC DNA]</scope>
    <source>
        <strain evidence="8 9">NRRL Y-17804</strain>
    </source>
</reference>
<comment type="similarity">
    <text evidence="2">Belongs to the NOP14 family.</text>
</comment>
<comment type="subcellular location">
    <subcellularLocation>
        <location evidence="1">Nucleus</location>
        <location evidence="1">Nucleolus</location>
    </subcellularLocation>
</comment>
<name>A0A0E9NPU6_SAICN</name>
<dbReference type="EMBL" id="BACD03000046">
    <property type="protein sequence ID" value="GAO51440.1"/>
    <property type="molecule type" value="Genomic_DNA"/>
</dbReference>
<evidence type="ECO:0000256" key="6">
    <source>
        <dbReference type="ARBA" id="ARBA00024695"/>
    </source>
</evidence>
<dbReference type="RefSeq" id="XP_019023412.1">
    <property type="nucleotide sequence ID" value="XM_019165448.1"/>
</dbReference>
<feature type="region of interest" description="Disordered" evidence="7">
    <location>
        <begin position="1"/>
        <end position="95"/>
    </location>
</feature>
<proteinExistence type="inferred from homology"/>
<reference evidence="8 9" key="3">
    <citation type="journal article" date="2015" name="Genome Announc.">
        <title>Draft Genome Sequence of the Archiascomycetous Yeast Saitoella complicata.</title>
        <authorList>
            <person name="Yamauchi K."/>
            <person name="Kondo S."/>
            <person name="Hamamoto M."/>
            <person name="Takahashi Y."/>
            <person name="Ogura Y."/>
            <person name="Hayashi T."/>
            <person name="Nishida H."/>
        </authorList>
    </citation>
    <scope>NUCLEOTIDE SEQUENCE [LARGE SCALE GENOMIC DNA]</scope>
    <source>
        <strain evidence="8 9">NRRL Y-17804</strain>
    </source>
</reference>
<feature type="region of interest" description="Disordered" evidence="7">
    <location>
        <begin position="134"/>
        <end position="209"/>
    </location>
</feature>
<dbReference type="InterPro" id="IPR007276">
    <property type="entry name" value="Nop14"/>
</dbReference>
<feature type="compositionally biased region" description="Basic and acidic residues" evidence="7">
    <location>
        <begin position="198"/>
        <end position="209"/>
    </location>
</feature>
<feature type="compositionally biased region" description="Acidic residues" evidence="7">
    <location>
        <begin position="378"/>
        <end position="420"/>
    </location>
</feature>
<feature type="compositionally biased region" description="Basic and acidic residues" evidence="7">
    <location>
        <begin position="40"/>
        <end position="78"/>
    </location>
</feature>
<evidence type="ECO:0000313" key="8">
    <source>
        <dbReference type="EMBL" id="GAO51440.1"/>
    </source>
</evidence>
<feature type="compositionally biased region" description="Acidic residues" evidence="7">
    <location>
        <begin position="343"/>
        <end position="357"/>
    </location>
</feature>
<feature type="compositionally biased region" description="Basic and acidic residues" evidence="7">
    <location>
        <begin position="309"/>
        <end position="325"/>
    </location>
</feature>
<evidence type="ECO:0000256" key="7">
    <source>
        <dbReference type="SAM" id="MobiDB-lite"/>
    </source>
</evidence>
<dbReference type="Pfam" id="PF04147">
    <property type="entry name" value="Nop14"/>
    <property type="match status" value="1"/>
</dbReference>
<protein>
    <recommendedName>
        <fullName evidence="10">Nop14-like protein</fullName>
    </recommendedName>
</protein>
<dbReference type="Proteomes" id="UP000033140">
    <property type="component" value="Unassembled WGS sequence"/>
</dbReference>
<evidence type="ECO:0000256" key="2">
    <source>
        <dbReference type="ARBA" id="ARBA00007466"/>
    </source>
</evidence>
<dbReference type="GO" id="GO:0032040">
    <property type="term" value="C:small-subunit processome"/>
    <property type="evidence" value="ECO:0007669"/>
    <property type="project" value="InterPro"/>
</dbReference>
<keyword evidence="5" id="KW-0539">Nucleus</keyword>
<dbReference type="GO" id="GO:0030490">
    <property type="term" value="P:maturation of SSU-rRNA"/>
    <property type="evidence" value="ECO:0007669"/>
    <property type="project" value="TreeGrafter"/>
</dbReference>
<dbReference type="AlphaFoldDB" id="A0A0E9NPU6"/>
<feature type="compositionally biased region" description="Basic and acidic residues" evidence="7">
    <location>
        <begin position="287"/>
        <end position="301"/>
    </location>
</feature>
<reference evidence="8 9" key="1">
    <citation type="journal article" date="2011" name="J. Gen. Appl. Microbiol.">
        <title>Draft genome sequencing of the enigmatic yeast Saitoella complicata.</title>
        <authorList>
            <person name="Nishida H."/>
            <person name="Hamamoto M."/>
            <person name="Sugiyama J."/>
        </authorList>
    </citation>
    <scope>NUCLEOTIDE SEQUENCE [LARGE SCALE GENOMIC DNA]</scope>
    <source>
        <strain evidence="8 9">NRRL Y-17804</strain>
    </source>
</reference>
<sequence>MGKAQSQKSTLARLKSSLSSAGITGPSVGKKQKKKGPAQNKEDREKALNRIRERFQPYEIKTNKVKYDIGGRKQKGQEGRPGLSKAVGEENRKKELLPQLLRRNKVGGLVDKRFGENNANLTPEEKMLERFTREKQKKTKGSMFNLEDEDSLTHFGQSLADMDDLNGPPMGMSEDEDEGPMHAQFGGFSDDDEEDPDQPERKKSKREVMQEVIAKSKLYKFERQKQQDEDDAEREALDAELDDIRMLLAGTEGTGINPERQAMLRGEKVVKTAEDVAYDAAVREMVYDRRARPSDRTKTEDELAEEEAEKLQKLEASRLRRMRGEESDEDEGGNKRNRRAQADDLEDDFVPDDEEEEGNKFGLGRGIEAAQELLERYEDGEDDDEEEDDDDEEMEGSEDEDDDDQAEYESGSESDMEDLELDEEPVIKKGSSSAVVEEASTPKPKLKKFTEEKPAGLAYTYPCPRTYDELAAILSTVSDTDIPVVVHRIRVLHHPKLHPENKAKLLAFVPILLDYTLDLAKEDVVRWAIVEGMAKHLHGLGNQFPEAMTEAFRDQLKEMRERFVKSSGLEPALAAKVFPRRSDLVLFTILGTVFPTSDHHHMIVTPAALLMGQFLAQTKTTTVQNLATGLFVATLFVQYQRLSKRIVPEALNFACLALAQLAPTAVEPVPGTFPVTGDVSFLAIKQKSQELRKMKFEDAFVARVEDEGAMKASLVGVAVDVITQFADLWKGAPAFVEIFDPCVAMLDHYLAPKNAKLLPAELVNKIQRERDTIAKLCKFARQERKPLAMQAHRPVAIATYLPKFEEHYSLDKKSYDPDRERAQLGKLQAEHRREKKGAIRELRKDNAFLAREQIKTQKAKDQAYEVKMRKVHGSLQVEQAEKKEQERMKRRMKNKN</sequence>
<accession>A0A0E9NPU6</accession>
<gene>
    <name evidence="8" type="ORF">G7K_5541-t1</name>
</gene>
<organism evidence="8 9">
    <name type="scientific">Saitoella complicata (strain BCRC 22490 / CBS 7301 / JCM 7358 / NBRC 10748 / NRRL Y-17804)</name>
    <dbReference type="NCBI Taxonomy" id="698492"/>
    <lineage>
        <taxon>Eukaryota</taxon>
        <taxon>Fungi</taxon>
        <taxon>Dikarya</taxon>
        <taxon>Ascomycota</taxon>
        <taxon>Taphrinomycotina</taxon>
        <taxon>Taphrinomycotina incertae sedis</taxon>
        <taxon>Saitoella</taxon>
    </lineage>
</organism>
<evidence type="ECO:0000313" key="9">
    <source>
        <dbReference type="Proteomes" id="UP000033140"/>
    </source>
</evidence>
<evidence type="ECO:0000256" key="4">
    <source>
        <dbReference type="ARBA" id="ARBA00022552"/>
    </source>
</evidence>
<dbReference type="OrthoDB" id="441771at2759"/>
<keyword evidence="3" id="KW-0690">Ribosome biogenesis</keyword>
<keyword evidence="4" id="KW-0698">rRNA processing</keyword>
<comment type="caution">
    <text evidence="8">The sequence shown here is derived from an EMBL/GenBank/DDBJ whole genome shotgun (WGS) entry which is preliminary data.</text>
</comment>
<evidence type="ECO:0000256" key="1">
    <source>
        <dbReference type="ARBA" id="ARBA00004604"/>
    </source>
</evidence>
<dbReference type="GO" id="GO:0030692">
    <property type="term" value="C:Noc4p-Nop14p complex"/>
    <property type="evidence" value="ECO:0007669"/>
    <property type="project" value="TreeGrafter"/>
</dbReference>
<feature type="region of interest" description="Disordered" evidence="7">
    <location>
        <begin position="287"/>
        <end position="420"/>
    </location>
</feature>
<evidence type="ECO:0000256" key="3">
    <source>
        <dbReference type="ARBA" id="ARBA00022517"/>
    </source>
</evidence>
<feature type="region of interest" description="Disordered" evidence="7">
    <location>
        <begin position="875"/>
        <end position="896"/>
    </location>
</feature>
<dbReference type="PANTHER" id="PTHR23183">
    <property type="entry name" value="NOP14"/>
    <property type="match status" value="1"/>
</dbReference>
<comment type="function">
    <text evidence="6">Involved in nucleolar processing of pre-18S ribosomal RNA. Has a role in the nuclear export of 40S pre-ribosomal subunit to the cytoplasm.</text>
</comment>
<keyword evidence="9" id="KW-1185">Reference proteome</keyword>